<evidence type="ECO:0000313" key="4">
    <source>
        <dbReference type="Proteomes" id="UP000315677"/>
    </source>
</evidence>
<reference evidence="3 4" key="1">
    <citation type="submission" date="2019-06" db="EMBL/GenBank/DDBJ databases">
        <title>Sequencing the genomes of 1000 actinobacteria strains.</title>
        <authorList>
            <person name="Klenk H.-P."/>
        </authorList>
    </citation>
    <scope>NUCLEOTIDE SEQUENCE [LARGE SCALE GENOMIC DNA]</scope>
    <source>
        <strain evidence="3 4">DSM 45301</strain>
    </source>
</reference>
<dbReference type="OrthoDB" id="8477132at2"/>
<feature type="transmembrane region" description="Helical" evidence="2">
    <location>
        <begin position="308"/>
        <end position="341"/>
    </location>
</feature>
<dbReference type="EMBL" id="VFPA01000002">
    <property type="protein sequence ID" value="TQM12015.1"/>
    <property type="molecule type" value="Genomic_DNA"/>
</dbReference>
<feature type="transmembrane region" description="Helical" evidence="2">
    <location>
        <begin position="238"/>
        <end position="262"/>
    </location>
</feature>
<dbReference type="AlphaFoldDB" id="A0A543DRR9"/>
<keyword evidence="2" id="KW-1133">Transmembrane helix</keyword>
<name>A0A543DRR9_9PSEU</name>
<accession>A0A543DRR9</accession>
<evidence type="ECO:0000313" key="3">
    <source>
        <dbReference type="EMBL" id="TQM12015.1"/>
    </source>
</evidence>
<organism evidence="3 4">
    <name type="scientific">Pseudonocardia kunmingensis</name>
    <dbReference type="NCBI Taxonomy" id="630975"/>
    <lineage>
        <taxon>Bacteria</taxon>
        <taxon>Bacillati</taxon>
        <taxon>Actinomycetota</taxon>
        <taxon>Actinomycetes</taxon>
        <taxon>Pseudonocardiales</taxon>
        <taxon>Pseudonocardiaceae</taxon>
        <taxon>Pseudonocardia</taxon>
    </lineage>
</organism>
<evidence type="ECO:0000256" key="1">
    <source>
        <dbReference type="SAM" id="MobiDB-lite"/>
    </source>
</evidence>
<evidence type="ECO:0008006" key="5">
    <source>
        <dbReference type="Google" id="ProtNLM"/>
    </source>
</evidence>
<dbReference type="RefSeq" id="WP_142056413.1">
    <property type="nucleotide sequence ID" value="NZ_VFPA01000002.1"/>
</dbReference>
<gene>
    <name evidence="3" type="ORF">FB558_4592</name>
</gene>
<evidence type="ECO:0000256" key="2">
    <source>
        <dbReference type="SAM" id="Phobius"/>
    </source>
</evidence>
<proteinExistence type="predicted"/>
<keyword evidence="4" id="KW-1185">Reference proteome</keyword>
<protein>
    <recommendedName>
        <fullName evidence="5">5,10-methylene-tetrahydrofolate dehydrogenase</fullName>
    </recommendedName>
</protein>
<feature type="transmembrane region" description="Helical" evidence="2">
    <location>
        <begin position="274"/>
        <end position="296"/>
    </location>
</feature>
<dbReference type="Proteomes" id="UP000315677">
    <property type="component" value="Unassembled WGS sequence"/>
</dbReference>
<feature type="region of interest" description="Disordered" evidence="1">
    <location>
        <begin position="16"/>
        <end position="37"/>
    </location>
</feature>
<comment type="caution">
    <text evidence="3">The sequence shown here is derived from an EMBL/GenBank/DDBJ whole genome shotgun (WGS) entry which is preliminary data.</text>
</comment>
<sequence>MRREVVGVLRHPAGGCRVPGEVSTSSTAPEPPAGARTHRRTVVVGLLADPGLPTNVARRMAEDLPDVLAAQVSDAVDWAMEIVDEPFEIATSYHRVIDKARSRVGGTDWDIAICITDIPMATGNGIVVADVSLQDRVALVSLPSLGGFWLRHRMRVLAVEIIEELVPHLDPALHDGALADGTLTDGGVPPRERPSIPHLARRVAPLDRDVDIELVTSRRSGMLRLLAGTVRANQPWQLVVGLSTALAGAAAGSAFAILYSAIWTLGTVLEPWRLAAGTLASIAVLVVWLIAGHGLWQRGRRRLRRLDDLLNIATLLTVVSGVLVFYLALFVLNACAAALIIPPQYFGEVVGHPVDWTDYLRVALMASGMGTVAGAVGSGLENDATVRKAAYSTREQQRRAGFGA</sequence>
<keyword evidence="2" id="KW-0472">Membrane</keyword>
<keyword evidence="2" id="KW-0812">Transmembrane</keyword>